<dbReference type="Proteomes" id="UP001642484">
    <property type="component" value="Unassembled WGS sequence"/>
</dbReference>
<reference evidence="1 2" key="1">
    <citation type="submission" date="2024-02" db="EMBL/GenBank/DDBJ databases">
        <authorList>
            <person name="Chen Y."/>
            <person name="Shah S."/>
            <person name="Dougan E. K."/>
            <person name="Thang M."/>
            <person name="Chan C."/>
        </authorList>
    </citation>
    <scope>NUCLEOTIDE SEQUENCE [LARGE SCALE GENOMIC DNA]</scope>
</reference>
<organism evidence="1 2">
    <name type="scientific">Durusdinium trenchii</name>
    <dbReference type="NCBI Taxonomy" id="1381693"/>
    <lineage>
        <taxon>Eukaryota</taxon>
        <taxon>Sar</taxon>
        <taxon>Alveolata</taxon>
        <taxon>Dinophyceae</taxon>
        <taxon>Suessiales</taxon>
        <taxon>Symbiodiniaceae</taxon>
        <taxon>Durusdinium</taxon>
    </lineage>
</organism>
<evidence type="ECO:0000313" key="1">
    <source>
        <dbReference type="EMBL" id="CAK9083399.1"/>
    </source>
</evidence>
<accession>A0ABP0Q571</accession>
<gene>
    <name evidence="1" type="ORF">CCMP2556_LOCUS40661</name>
</gene>
<dbReference type="EMBL" id="CAXAMN010024038">
    <property type="protein sequence ID" value="CAK9083399.1"/>
    <property type="molecule type" value="Genomic_DNA"/>
</dbReference>
<name>A0ABP0Q571_9DINO</name>
<proteinExistence type="predicted"/>
<protein>
    <submittedName>
        <fullName evidence="1">Uncharacterized protein</fullName>
    </submittedName>
</protein>
<evidence type="ECO:0000313" key="2">
    <source>
        <dbReference type="Proteomes" id="UP001642484"/>
    </source>
</evidence>
<comment type="caution">
    <text evidence="1">The sequence shown here is derived from an EMBL/GenBank/DDBJ whole genome shotgun (WGS) entry which is preliminary data.</text>
</comment>
<keyword evidence="2" id="KW-1185">Reference proteome</keyword>
<sequence length="293" mass="33076">MYLVSLMFGIQSLSFDPLEHLETFSGCMSITRAEWEARRAAVPMDVVLSSDHDILSDVGYANMLHQVLRLRPGSGKFTAPVCSTWVFMSRGSTGRSSQRPLGKQEYKSVQDANIMVARVVILLLLCEARKIWWMLEQPVNSLLERHPLFEAFLRLPSVHVRRLTTAMCWFGGRTRKPTWVYSSHPEVSEINNYADHSLIPENTAEMVVHYVDSSGKQRIKGGGDLKASQAYPRRFGKAVSKVRSKHAAKHRAQAAKFLRLAKKTPNVANCAPAMNAKWMKMANLEPIFNFLAK</sequence>